<gene>
    <name evidence="4" type="ORF">HX840_02120</name>
    <name evidence="3" type="ORF">HX854_02650</name>
    <name evidence="2" type="ORF">HX858_07620</name>
</gene>
<evidence type="ECO:0000313" key="4">
    <source>
        <dbReference type="EMBL" id="NWK00692.1"/>
    </source>
</evidence>
<dbReference type="Proteomes" id="UP000575480">
    <property type="component" value="Unassembled WGS sequence"/>
</dbReference>
<sequence length="78" mass="9826">MDFFKKRIRKYQEKKLDEITSKIQFHQYTKKQLEQKIEEMIHDEKTMIIKEISYHSKMINIWKKNEEKLKKQMSEMED</sequence>
<dbReference type="Proteomes" id="UP000547822">
    <property type="component" value="Unassembled WGS sequence"/>
</dbReference>
<keyword evidence="1" id="KW-0175">Coiled coil</keyword>
<dbReference type="AlphaFoldDB" id="A0A7K4NJ75"/>
<reference evidence="4" key="2">
    <citation type="submission" date="2020-06" db="EMBL/GenBank/DDBJ databases">
        <authorList>
            <person name="Wang Y."/>
        </authorList>
    </citation>
    <scope>NUCLEOTIDE SEQUENCE</scope>
    <source>
        <strain evidence="2">L15a</strain>
        <strain evidence="4">T1L9</strain>
        <strain evidence="3">T3L1</strain>
    </source>
</reference>
<proteinExistence type="predicted"/>
<name>A0A7K4NJ75_9ARCH</name>
<accession>A0A7K4NJ75</accession>
<dbReference type="EMBL" id="JACATC010000002">
    <property type="protein sequence ID" value="NWJ83622.1"/>
    <property type="molecule type" value="Genomic_DNA"/>
</dbReference>
<dbReference type="Proteomes" id="UP000520052">
    <property type="component" value="Unassembled WGS sequence"/>
</dbReference>
<protein>
    <submittedName>
        <fullName evidence="4">Uncharacterized protein</fullName>
    </submittedName>
</protein>
<evidence type="ECO:0000313" key="7">
    <source>
        <dbReference type="Proteomes" id="UP000575480"/>
    </source>
</evidence>
<dbReference type="EMBL" id="JACATD010000001">
    <property type="protein sequence ID" value="NWK00692.1"/>
    <property type="molecule type" value="Genomic_DNA"/>
</dbReference>
<organism evidence="4 6">
    <name type="scientific">Marine Group I thaumarchaeote</name>
    <dbReference type="NCBI Taxonomy" id="2511932"/>
    <lineage>
        <taxon>Archaea</taxon>
        <taxon>Nitrososphaerota</taxon>
        <taxon>Marine Group I</taxon>
    </lineage>
</organism>
<dbReference type="EMBL" id="JACATH010000008">
    <property type="protein sequence ID" value="NWJ57601.1"/>
    <property type="molecule type" value="Genomic_DNA"/>
</dbReference>
<comment type="caution">
    <text evidence="4">The sequence shown here is derived from an EMBL/GenBank/DDBJ whole genome shotgun (WGS) entry which is preliminary data.</text>
</comment>
<evidence type="ECO:0000256" key="1">
    <source>
        <dbReference type="SAM" id="Coils"/>
    </source>
</evidence>
<reference evidence="5 6" key="1">
    <citation type="journal article" date="2019" name="Environ. Microbiol.">
        <title>Genomics insights into ecotype formation of ammonia-oxidizing archaea in the deep ocean.</title>
        <authorList>
            <person name="Wang Y."/>
            <person name="Huang J.M."/>
            <person name="Cui G.J."/>
            <person name="Nunoura T."/>
            <person name="Takaki Y."/>
            <person name="Li W.L."/>
            <person name="Li J."/>
            <person name="Gao Z.M."/>
            <person name="Takai K."/>
            <person name="Zhang A.Q."/>
            <person name="Stepanauskas R."/>
        </authorList>
    </citation>
    <scope>NUCLEOTIDE SEQUENCE [LARGE SCALE GENOMIC DNA]</scope>
    <source>
        <strain evidence="2 7">L15a</strain>
        <strain evidence="4 6">T1L9</strain>
        <strain evidence="3 5">T3L1</strain>
    </source>
</reference>
<evidence type="ECO:0000313" key="2">
    <source>
        <dbReference type="EMBL" id="NWJ57601.1"/>
    </source>
</evidence>
<evidence type="ECO:0000313" key="3">
    <source>
        <dbReference type="EMBL" id="NWJ83622.1"/>
    </source>
</evidence>
<evidence type="ECO:0000313" key="6">
    <source>
        <dbReference type="Proteomes" id="UP000547822"/>
    </source>
</evidence>
<evidence type="ECO:0000313" key="5">
    <source>
        <dbReference type="Proteomes" id="UP000520052"/>
    </source>
</evidence>
<feature type="coiled-coil region" evidence="1">
    <location>
        <begin position="16"/>
        <end position="43"/>
    </location>
</feature>